<dbReference type="EMBL" id="ACFC01000011">
    <property type="protein sequence ID" value="EEE05073.1"/>
    <property type="molecule type" value="Genomic_DNA"/>
</dbReference>
<evidence type="ECO:0000256" key="1">
    <source>
        <dbReference type="SAM" id="MobiDB-lite"/>
    </source>
</evidence>
<feature type="region of interest" description="Disordered" evidence="1">
    <location>
        <begin position="1"/>
        <end position="37"/>
    </location>
</feature>
<comment type="caution">
    <text evidence="2">The sequence shown here is derived from an EMBL/GenBank/DDBJ whole genome shotgun (WGS) entry which is preliminary data.</text>
</comment>
<sequence length="37" mass="4151">MPPDLSRHRVMRGIGAGVPARPRAGRRDAGRRLKETR</sequence>
<evidence type="ECO:0000313" key="2">
    <source>
        <dbReference type="EMBL" id="EEE05073.1"/>
    </source>
</evidence>
<feature type="compositionally biased region" description="Basic and acidic residues" evidence="1">
    <location>
        <begin position="25"/>
        <end position="37"/>
    </location>
</feature>
<organism evidence="2 3">
    <name type="scientific">Burkholderia multivorans CGD2</name>
    <dbReference type="NCBI Taxonomy" id="513052"/>
    <lineage>
        <taxon>Bacteria</taxon>
        <taxon>Pseudomonadati</taxon>
        <taxon>Pseudomonadota</taxon>
        <taxon>Betaproteobacteria</taxon>
        <taxon>Burkholderiales</taxon>
        <taxon>Burkholderiaceae</taxon>
        <taxon>Burkholderia</taxon>
        <taxon>Burkholderia cepacia complex</taxon>
    </lineage>
</organism>
<evidence type="ECO:0000313" key="3">
    <source>
        <dbReference type="Proteomes" id="UP000004535"/>
    </source>
</evidence>
<gene>
    <name evidence="2" type="ORF">BURMUCGD2_0549</name>
</gene>
<protein>
    <submittedName>
        <fullName evidence="2">Uncharacterized protein</fullName>
    </submittedName>
</protein>
<dbReference type="AlphaFoldDB" id="B9BVQ1"/>
<name>B9BVQ1_9BURK</name>
<proteinExistence type="predicted"/>
<dbReference type="Proteomes" id="UP000004535">
    <property type="component" value="Unassembled WGS sequence"/>
</dbReference>
<accession>B9BVQ1</accession>
<reference evidence="2 3" key="1">
    <citation type="journal article" date="2012" name="J. Bacteriol.">
        <title>Draft Genome Sequence Determination for Cystic Fibrosis and Chronic Granulomatous Disease Burkholderia multivorans Isolates.</title>
        <authorList>
            <person name="Varga J.J."/>
            <person name="Losada L."/>
            <person name="Zelazny A.M."/>
            <person name="Brinkac L."/>
            <person name="Harkins D."/>
            <person name="Radune D."/>
            <person name="Hostetler J."/>
            <person name="Sampaio E.P."/>
            <person name="Ronning C.M."/>
            <person name="Nierman W.C."/>
            <person name="Greenberg D.E."/>
            <person name="Holland S.M."/>
            <person name="Goldberg J.B."/>
        </authorList>
    </citation>
    <scope>NUCLEOTIDE SEQUENCE [LARGE SCALE GENOMIC DNA]</scope>
    <source>
        <strain evidence="2 3">CGD2</strain>
    </source>
</reference>